<keyword evidence="11" id="KW-0378">Hydrolase</keyword>
<dbReference type="Proteomes" id="UP000254808">
    <property type="component" value="Chromosome"/>
</dbReference>
<dbReference type="GO" id="GO:0004180">
    <property type="term" value="F:carboxypeptidase activity"/>
    <property type="evidence" value="ECO:0007669"/>
    <property type="project" value="UniProtKB-KW"/>
</dbReference>
<evidence type="ECO:0000256" key="14">
    <source>
        <dbReference type="ARBA" id="ARBA00023034"/>
    </source>
</evidence>
<evidence type="ECO:0000256" key="16">
    <source>
        <dbReference type="ARBA" id="ARBA00023145"/>
    </source>
</evidence>
<dbReference type="Pfam" id="PF04389">
    <property type="entry name" value="Peptidase_M28"/>
    <property type="match status" value="1"/>
</dbReference>
<keyword evidence="9" id="KW-0479">Metal-binding</keyword>
<keyword evidence="14" id="KW-0333">Golgi apparatus</keyword>
<dbReference type="GO" id="GO:0006508">
    <property type="term" value="P:proteolysis"/>
    <property type="evidence" value="ECO:0007669"/>
    <property type="project" value="UniProtKB-KW"/>
</dbReference>
<dbReference type="InterPro" id="IPR039866">
    <property type="entry name" value="CPQ"/>
</dbReference>
<evidence type="ECO:0000256" key="21">
    <source>
        <dbReference type="SAM" id="SignalP"/>
    </source>
</evidence>
<evidence type="ECO:0000313" key="23">
    <source>
        <dbReference type="EMBL" id="AXJ01342.1"/>
    </source>
</evidence>
<comment type="subcellular location">
    <subcellularLocation>
        <location evidence="1">Endoplasmic reticulum</location>
    </subcellularLocation>
    <subcellularLocation>
        <location evidence="3">Golgi apparatus</location>
    </subcellularLocation>
    <subcellularLocation>
        <location evidence="2">Lysosome</location>
    </subcellularLocation>
    <subcellularLocation>
        <location evidence="4">Secreted</location>
    </subcellularLocation>
</comment>
<dbReference type="InterPro" id="IPR007484">
    <property type="entry name" value="Peptidase_M28"/>
</dbReference>
<keyword evidence="8" id="KW-0645">Protease</keyword>
<dbReference type="PANTHER" id="PTHR12053:SF3">
    <property type="entry name" value="CARBOXYPEPTIDASE Q"/>
    <property type="match status" value="1"/>
</dbReference>
<evidence type="ECO:0000256" key="1">
    <source>
        <dbReference type="ARBA" id="ARBA00004240"/>
    </source>
</evidence>
<evidence type="ECO:0000256" key="3">
    <source>
        <dbReference type="ARBA" id="ARBA00004555"/>
    </source>
</evidence>
<reference evidence="23 24" key="1">
    <citation type="submission" date="2018-03" db="EMBL/GenBank/DDBJ databases">
        <title>Phenotypic and genomic properties of Cyclonatronum proteinivorum gen. nov., sp. nov., a haloalkaliphilic bacteroidete from soda lakes possessing Na+-translocating rhodopsin.</title>
        <authorList>
            <person name="Toshchakov S.V."/>
            <person name="Korzhenkov A."/>
            <person name="Samarov N.I."/>
            <person name="Kublanov I.V."/>
            <person name="Muntyan M.S."/>
            <person name="Sorokin D.Y."/>
        </authorList>
    </citation>
    <scope>NUCLEOTIDE SEQUENCE [LARGE SCALE GENOMIC DNA]</scope>
    <source>
        <strain evidence="23 24">Omega</strain>
    </source>
</reference>
<dbReference type="Gene3D" id="3.40.630.10">
    <property type="entry name" value="Zn peptidases"/>
    <property type="match status" value="2"/>
</dbReference>
<dbReference type="GO" id="GO:0046872">
    <property type="term" value="F:metal ion binding"/>
    <property type="evidence" value="ECO:0007669"/>
    <property type="project" value="UniProtKB-KW"/>
</dbReference>
<evidence type="ECO:0000256" key="19">
    <source>
        <dbReference type="ARBA" id="ARBA00025833"/>
    </source>
</evidence>
<dbReference type="KEGG" id="cprv:CYPRO_2092"/>
<proteinExistence type="predicted"/>
<evidence type="ECO:0000256" key="6">
    <source>
        <dbReference type="ARBA" id="ARBA00022525"/>
    </source>
</evidence>
<keyword evidence="6" id="KW-0964">Secreted</keyword>
<dbReference type="EMBL" id="CP027806">
    <property type="protein sequence ID" value="AXJ01342.1"/>
    <property type="molecule type" value="Genomic_DNA"/>
</dbReference>
<dbReference type="AlphaFoldDB" id="A0A345ULJ0"/>
<keyword evidence="12" id="KW-0256">Endoplasmic reticulum</keyword>
<dbReference type="GO" id="GO:0005576">
    <property type="term" value="C:extracellular region"/>
    <property type="evidence" value="ECO:0007669"/>
    <property type="project" value="UniProtKB-SubCell"/>
</dbReference>
<organism evidence="23 24">
    <name type="scientific">Cyclonatronum proteinivorum</name>
    <dbReference type="NCBI Taxonomy" id="1457365"/>
    <lineage>
        <taxon>Bacteria</taxon>
        <taxon>Pseudomonadati</taxon>
        <taxon>Balneolota</taxon>
        <taxon>Balneolia</taxon>
        <taxon>Balneolales</taxon>
        <taxon>Cyclonatronaceae</taxon>
        <taxon>Cyclonatronum</taxon>
    </lineage>
</organism>
<evidence type="ECO:0000256" key="12">
    <source>
        <dbReference type="ARBA" id="ARBA00022824"/>
    </source>
</evidence>
<evidence type="ECO:0000256" key="10">
    <source>
        <dbReference type="ARBA" id="ARBA00022729"/>
    </source>
</evidence>
<dbReference type="OrthoDB" id="9769665at2"/>
<keyword evidence="18" id="KW-0458">Lysosome</keyword>
<dbReference type="GO" id="GO:0005764">
    <property type="term" value="C:lysosome"/>
    <property type="evidence" value="ECO:0007669"/>
    <property type="project" value="UniProtKB-SubCell"/>
</dbReference>
<keyword evidence="15" id="KW-0482">Metalloprotease</keyword>
<evidence type="ECO:0000256" key="2">
    <source>
        <dbReference type="ARBA" id="ARBA00004371"/>
    </source>
</evidence>
<dbReference type="GO" id="GO:0070573">
    <property type="term" value="F:metallodipeptidase activity"/>
    <property type="evidence" value="ECO:0007669"/>
    <property type="project" value="InterPro"/>
</dbReference>
<feature type="chain" id="PRO_5017062766" description="Carboxypeptidase Q" evidence="21">
    <location>
        <begin position="26"/>
        <end position="549"/>
    </location>
</feature>
<protein>
    <recommendedName>
        <fullName evidence="5">Carboxypeptidase Q</fullName>
    </recommendedName>
    <alternativeName>
        <fullName evidence="20">Plasma glutamate carboxypeptidase</fullName>
    </alternativeName>
</protein>
<dbReference type="SUPFAM" id="SSF53187">
    <property type="entry name" value="Zn-dependent exopeptidases"/>
    <property type="match status" value="1"/>
</dbReference>
<keyword evidence="17" id="KW-0325">Glycoprotein</keyword>
<gene>
    <name evidence="23" type="ORF">CYPRO_2092</name>
</gene>
<evidence type="ECO:0000256" key="18">
    <source>
        <dbReference type="ARBA" id="ARBA00023228"/>
    </source>
</evidence>
<accession>A0A345ULJ0</accession>
<evidence type="ECO:0000256" key="15">
    <source>
        <dbReference type="ARBA" id="ARBA00023049"/>
    </source>
</evidence>
<comment type="subunit">
    <text evidence="19">Homodimer. The monomeric form is inactive while the homodimer is active.</text>
</comment>
<evidence type="ECO:0000256" key="17">
    <source>
        <dbReference type="ARBA" id="ARBA00023180"/>
    </source>
</evidence>
<evidence type="ECO:0000256" key="8">
    <source>
        <dbReference type="ARBA" id="ARBA00022670"/>
    </source>
</evidence>
<evidence type="ECO:0000256" key="9">
    <source>
        <dbReference type="ARBA" id="ARBA00022723"/>
    </source>
</evidence>
<evidence type="ECO:0000256" key="7">
    <source>
        <dbReference type="ARBA" id="ARBA00022645"/>
    </source>
</evidence>
<name>A0A345ULJ0_9BACT</name>
<keyword evidence="13" id="KW-0862">Zinc</keyword>
<keyword evidence="16" id="KW-0865">Zymogen</keyword>
<sequence>MNNFLLKIQLLFVFTAAVLFTAAPAWTQSIDEPTVNMDMVNTFIEEGIERSQIMDMASYLTDVIGPRLTNSPQMYRANEWAAEMMESFGLQNVYQHEWGPFGRGWELTRFAMHAQSDQTYFPVIAYPKAWSPGYDEAVSGEVVFLEITEEKDFDYWRGRLEGKFVMIAEPAEPQLHWDAIARRHTDESLLRLANATQRIATGQQGGQSPNAAWIARQQAAYERAQFLMEERPLAILDESYRGWSGQVAISGATLPAPPGTPWGERPRPHQIDAPTPVPQVSLAREHYGRIFRMLQHGKTVELEMDLRVRFQEENLMGWNTIGSIPGTDPDLKDEFVVIGAHLDSWHTGTGATDNAAGSVVMLEAMRILQEAGVAPRRTIKIALWSGEEQGLIGSREFVETYLARPEGNPASPSSITRLDGYDKFSAYFNVDNGAGQIRGIYLQQNDAVRNLFRTWLLPFADWGTETVSWANTGSTDHVVFDRVGLPGFQFIQDPLEYFTLSHHSNMDTYERLVPQDLMRNAVIVATFAYHTAMLDERLPRKPGPELSAN</sequence>
<keyword evidence="24" id="KW-1185">Reference proteome</keyword>
<dbReference type="RefSeq" id="WP_114984540.1">
    <property type="nucleotide sequence ID" value="NZ_CP027806.1"/>
</dbReference>
<evidence type="ECO:0000256" key="13">
    <source>
        <dbReference type="ARBA" id="ARBA00022833"/>
    </source>
</evidence>
<evidence type="ECO:0000313" key="24">
    <source>
        <dbReference type="Proteomes" id="UP000254808"/>
    </source>
</evidence>
<evidence type="ECO:0000256" key="4">
    <source>
        <dbReference type="ARBA" id="ARBA00004613"/>
    </source>
</evidence>
<evidence type="ECO:0000256" key="20">
    <source>
        <dbReference type="ARBA" id="ARBA00033328"/>
    </source>
</evidence>
<feature type="signal peptide" evidence="21">
    <location>
        <begin position="1"/>
        <end position="25"/>
    </location>
</feature>
<keyword evidence="7" id="KW-0121">Carboxypeptidase</keyword>
<evidence type="ECO:0000259" key="22">
    <source>
        <dbReference type="Pfam" id="PF04389"/>
    </source>
</evidence>
<evidence type="ECO:0000256" key="11">
    <source>
        <dbReference type="ARBA" id="ARBA00022801"/>
    </source>
</evidence>
<feature type="domain" description="Peptidase M28" evidence="22">
    <location>
        <begin position="319"/>
        <end position="527"/>
    </location>
</feature>
<keyword evidence="10 21" id="KW-0732">Signal</keyword>
<evidence type="ECO:0000256" key="5">
    <source>
        <dbReference type="ARBA" id="ARBA00014116"/>
    </source>
</evidence>
<dbReference type="PANTHER" id="PTHR12053">
    <property type="entry name" value="PROTEASE FAMILY M28 PLASMA GLUTAMATE CARBOXYPEPTIDASE-RELATED"/>
    <property type="match status" value="1"/>
</dbReference>